<reference evidence="4" key="1">
    <citation type="submission" date="2022-10" db="EMBL/GenBank/DDBJ databases">
        <title>Genome assembly of Pristionchus species.</title>
        <authorList>
            <person name="Yoshida K."/>
            <person name="Sommer R.J."/>
        </authorList>
    </citation>
    <scope>NUCLEOTIDE SEQUENCE [LARGE SCALE GENOMIC DNA]</scope>
    <source>
        <strain evidence="4">RS5460</strain>
    </source>
</reference>
<dbReference type="Proteomes" id="UP001328107">
    <property type="component" value="Unassembled WGS sequence"/>
</dbReference>
<evidence type="ECO:0008006" key="5">
    <source>
        <dbReference type="Google" id="ProtNLM"/>
    </source>
</evidence>
<keyword evidence="2" id="KW-0732">Signal</keyword>
<protein>
    <recommendedName>
        <fullName evidence="5">Peptidase</fullName>
    </recommendedName>
</protein>
<dbReference type="EMBL" id="BTRK01000002">
    <property type="protein sequence ID" value="GMR34481.1"/>
    <property type="molecule type" value="Genomic_DNA"/>
</dbReference>
<accession>A0AAN4Z8P3</accession>
<comment type="caution">
    <text evidence="3">The sequence shown here is derived from an EMBL/GenBank/DDBJ whole genome shotgun (WGS) entry which is preliminary data.</text>
</comment>
<dbReference type="AlphaFoldDB" id="A0AAN4Z8P3"/>
<name>A0AAN4Z8P3_9BILA</name>
<organism evidence="3 4">
    <name type="scientific">Pristionchus mayeri</name>
    <dbReference type="NCBI Taxonomy" id="1317129"/>
    <lineage>
        <taxon>Eukaryota</taxon>
        <taxon>Metazoa</taxon>
        <taxon>Ecdysozoa</taxon>
        <taxon>Nematoda</taxon>
        <taxon>Chromadorea</taxon>
        <taxon>Rhabditida</taxon>
        <taxon>Rhabditina</taxon>
        <taxon>Diplogasteromorpha</taxon>
        <taxon>Diplogasteroidea</taxon>
        <taxon>Neodiplogasteridae</taxon>
        <taxon>Pristionchus</taxon>
    </lineage>
</organism>
<evidence type="ECO:0000313" key="3">
    <source>
        <dbReference type="EMBL" id="GMR34481.1"/>
    </source>
</evidence>
<dbReference type="Gene3D" id="3.40.50.1820">
    <property type="entry name" value="alpha/beta hydrolase"/>
    <property type="match status" value="1"/>
</dbReference>
<dbReference type="GO" id="GO:0006508">
    <property type="term" value="P:proteolysis"/>
    <property type="evidence" value="ECO:0007669"/>
    <property type="project" value="InterPro"/>
</dbReference>
<sequence>MLPFHALLLFGFAYSAPLLDHPHRVVNLPGAPEPHSPLYSGFLTVDENETQQNVFYVLAEAVRIDPSEAPLIVWFNGGPGTSSLSMDLTYSILLDSFAIIISRGISTPTCCIWRVRQGLDSHIQPMIRKVSLRTTRQRY</sequence>
<keyword evidence="4" id="KW-1185">Reference proteome</keyword>
<dbReference type="SUPFAM" id="SSF53474">
    <property type="entry name" value="alpha/beta-Hydrolases"/>
    <property type="match status" value="1"/>
</dbReference>
<comment type="similarity">
    <text evidence="1">Belongs to the peptidase S10 family.</text>
</comment>
<evidence type="ECO:0000256" key="2">
    <source>
        <dbReference type="SAM" id="SignalP"/>
    </source>
</evidence>
<feature type="signal peptide" evidence="2">
    <location>
        <begin position="1"/>
        <end position="15"/>
    </location>
</feature>
<proteinExistence type="inferred from homology"/>
<dbReference type="GO" id="GO:0004185">
    <property type="term" value="F:serine-type carboxypeptidase activity"/>
    <property type="evidence" value="ECO:0007669"/>
    <property type="project" value="InterPro"/>
</dbReference>
<feature type="chain" id="PRO_5042881029" description="Peptidase" evidence="2">
    <location>
        <begin position="16"/>
        <end position="139"/>
    </location>
</feature>
<gene>
    <name evidence="3" type="ORF">PMAYCL1PPCAC_04676</name>
</gene>
<evidence type="ECO:0000256" key="1">
    <source>
        <dbReference type="ARBA" id="ARBA00009431"/>
    </source>
</evidence>
<evidence type="ECO:0000313" key="4">
    <source>
        <dbReference type="Proteomes" id="UP001328107"/>
    </source>
</evidence>
<dbReference type="InterPro" id="IPR001563">
    <property type="entry name" value="Peptidase_S10"/>
</dbReference>
<dbReference type="InterPro" id="IPR029058">
    <property type="entry name" value="AB_hydrolase_fold"/>
</dbReference>
<dbReference type="Pfam" id="PF00450">
    <property type="entry name" value="Peptidase_S10"/>
    <property type="match status" value="1"/>
</dbReference>